<evidence type="ECO:0000256" key="12">
    <source>
        <dbReference type="ARBA" id="ARBA00061983"/>
    </source>
</evidence>
<comment type="subunit">
    <text evidence="12">Homodimer. Component of the mitochondrial core iron-sulfur cluster (ISC) complex composed of NFS1, LYRM4, NDUFAB1, ISCU, FXN, and FDX2; this complex is a heterohexamer containing two copies of each monomer. Component of cyteine desulfurase complex composed of NFS1, LYRM4 and NDUFAB1; this complex contributes to the activation of cysteine desulfurase activity and NFS1 stabilization. Interacts (homodimer form) with ISCU (D-state); each monomer interacts with the C-terminal regions of each NFS1 monomer. Interacts with HSPA9. Interacts (via homodimer form) with FDX2. Interacts (via homodimer form) with FXN. Interacts with LYRM4. Component of a complex composed of FXN, NFS1, LYRM4 and ISCU.</text>
</comment>
<dbReference type="PANTHER" id="PTHR11601">
    <property type="entry name" value="CYSTEINE DESULFURYLASE FAMILY MEMBER"/>
    <property type="match status" value="1"/>
</dbReference>
<sequence>MPRSPRGSRSPVPLRRSPTRRCPAALRGRARAERPPPPHLRHEKVPNSAPAAMPTAKPITKPIFTLSKQLGCDCPYGPTVTGICNAQLRAPHRPDLTATAASASASGAGGRGGAALCRRGPVRPSLPAAMQLWRCLAALRAVPLSPRRRLSAAAPRTQTEAGGAGTAGAAARGRGGAWRPPHPPRSLPRAARRWRRRSAAAVPGRAGNHPAGACPAPRPLAPPGRRWGRRALAAGRGGGAERCVCPQDPRVLDRMLPYLTGCYGNPHSRTHAYGWESEAATERARRQVADLIGADPREIIFTSGATESNNTAIKGVARFYKSRKKHIITTQTEHKCVLDSCRSLEAEGFQITYLPVQKNGLIDLKELEAAFRPDTSLVSVMAVNNEIGVKQPIRDIGEICRARKVFFHTDAAQAVGKIPMDVNDLKIDLMSISGHKIYGPKGVGAIYVRRRPRVRLEPLQSGGGQERGLRSGTVPTPLAVGLGAACEVAQEEMEYDHKRISQLAERLVTKIMSEVPDVVMNGDREHRYPGCINLSFAYVEGESLLMALKDVALSSGSACTSASLEPSYVLRAIGADEDLAHSSIRFGIGRFTTEEEIDYTVQKCIQHVKRLREMSPLWEMVQDGIDLKSIKWSQH</sequence>
<dbReference type="Gene3D" id="3.90.1150.10">
    <property type="entry name" value="Aspartate Aminotransferase, domain 1"/>
    <property type="match status" value="1"/>
</dbReference>
<proteinExistence type="inferred from homology"/>
<evidence type="ECO:0000256" key="5">
    <source>
        <dbReference type="ARBA" id="ARBA00022679"/>
    </source>
</evidence>
<evidence type="ECO:0000256" key="4">
    <source>
        <dbReference type="ARBA" id="ARBA00013558"/>
    </source>
</evidence>
<dbReference type="HAMAP" id="MF_00331">
    <property type="entry name" value="Cys_desulf_IscS"/>
    <property type="match status" value="1"/>
</dbReference>
<evidence type="ECO:0000256" key="10">
    <source>
        <dbReference type="ARBA" id="ARBA00023150"/>
    </source>
</evidence>
<evidence type="ECO:0000256" key="13">
    <source>
        <dbReference type="RuleBase" id="RU004504"/>
    </source>
</evidence>
<feature type="domain" description="Aminotransferase class V" evidence="15">
    <location>
        <begin position="248"/>
        <end position="599"/>
    </location>
</feature>
<evidence type="ECO:0000256" key="1">
    <source>
        <dbReference type="ARBA" id="ARBA00001933"/>
    </source>
</evidence>
<evidence type="ECO:0000256" key="14">
    <source>
        <dbReference type="SAM" id="MobiDB-lite"/>
    </source>
</evidence>
<evidence type="ECO:0000256" key="2">
    <source>
        <dbReference type="ARBA" id="ARBA00006490"/>
    </source>
</evidence>
<comment type="cofactor">
    <cofactor evidence="1 13">
        <name>pyridoxal 5'-phosphate</name>
        <dbReference type="ChEBI" id="CHEBI:597326"/>
    </cofactor>
</comment>
<keyword evidence="5" id="KW-0808">Transferase</keyword>
<keyword evidence="6" id="KW-0479">Metal-binding</keyword>
<evidence type="ECO:0000313" key="17">
    <source>
        <dbReference type="Proteomes" id="UP000694428"/>
    </source>
</evidence>
<keyword evidence="10" id="KW-0501">Molybdenum cofactor biosynthesis</keyword>
<evidence type="ECO:0000256" key="6">
    <source>
        <dbReference type="ARBA" id="ARBA00022723"/>
    </source>
</evidence>
<dbReference type="NCBIfam" id="NF010611">
    <property type="entry name" value="PRK14012.1"/>
    <property type="match status" value="1"/>
</dbReference>
<dbReference type="GO" id="GO:0044571">
    <property type="term" value="P:[2Fe-2S] cluster assembly"/>
    <property type="evidence" value="ECO:0007669"/>
    <property type="project" value="InterPro"/>
</dbReference>
<comment type="similarity">
    <text evidence="2">Belongs to the class-V pyridoxal-phosphate-dependent aminotransferase family. NifS/IscS subfamily.</text>
</comment>
<feature type="region of interest" description="Disordered" evidence="14">
    <location>
        <begin position="1"/>
        <end position="55"/>
    </location>
</feature>
<dbReference type="GO" id="GO:0031071">
    <property type="term" value="F:cysteine desulfurase activity"/>
    <property type="evidence" value="ECO:0007669"/>
    <property type="project" value="UniProtKB-EC"/>
</dbReference>
<accession>A0A8C9EKI3</accession>
<keyword evidence="9" id="KW-0411">Iron-sulfur</keyword>
<dbReference type="NCBIfam" id="TIGR02006">
    <property type="entry name" value="IscS"/>
    <property type="match status" value="1"/>
</dbReference>
<protein>
    <recommendedName>
        <fullName evidence="4">Cysteine desulfurase</fullName>
        <ecNumber evidence="3">2.8.1.7</ecNumber>
    </recommendedName>
</protein>
<evidence type="ECO:0000259" key="15">
    <source>
        <dbReference type="Pfam" id="PF00266"/>
    </source>
</evidence>
<dbReference type="PROSITE" id="PS00595">
    <property type="entry name" value="AA_TRANSFER_CLASS_5"/>
    <property type="match status" value="1"/>
</dbReference>
<dbReference type="SUPFAM" id="SSF53383">
    <property type="entry name" value="PLP-dependent transferases"/>
    <property type="match status" value="1"/>
</dbReference>
<dbReference type="Proteomes" id="UP000694428">
    <property type="component" value="Unplaced"/>
</dbReference>
<dbReference type="GO" id="GO:0005634">
    <property type="term" value="C:nucleus"/>
    <property type="evidence" value="ECO:0007669"/>
    <property type="project" value="TreeGrafter"/>
</dbReference>
<reference evidence="16" key="2">
    <citation type="submission" date="2025-09" db="UniProtKB">
        <authorList>
            <consortium name="Ensembl"/>
        </authorList>
    </citation>
    <scope>IDENTIFICATION</scope>
</reference>
<dbReference type="GO" id="GO:0030170">
    <property type="term" value="F:pyridoxal phosphate binding"/>
    <property type="evidence" value="ECO:0007669"/>
    <property type="project" value="InterPro"/>
</dbReference>
<keyword evidence="8" id="KW-0408">Iron</keyword>
<organism evidence="16 17">
    <name type="scientific">Pavo cristatus</name>
    <name type="common">Indian peafowl</name>
    <name type="synonym">Blue peafowl</name>
    <dbReference type="NCBI Taxonomy" id="9049"/>
    <lineage>
        <taxon>Eukaryota</taxon>
        <taxon>Metazoa</taxon>
        <taxon>Chordata</taxon>
        <taxon>Craniata</taxon>
        <taxon>Vertebrata</taxon>
        <taxon>Euteleostomi</taxon>
        <taxon>Archelosauria</taxon>
        <taxon>Archosauria</taxon>
        <taxon>Dinosauria</taxon>
        <taxon>Saurischia</taxon>
        <taxon>Theropoda</taxon>
        <taxon>Coelurosauria</taxon>
        <taxon>Aves</taxon>
        <taxon>Neognathae</taxon>
        <taxon>Galloanserae</taxon>
        <taxon>Galliformes</taxon>
        <taxon>Phasianidae</taxon>
        <taxon>Phasianinae</taxon>
        <taxon>Pavo</taxon>
    </lineage>
</organism>
<evidence type="ECO:0000256" key="3">
    <source>
        <dbReference type="ARBA" id="ARBA00012239"/>
    </source>
</evidence>
<evidence type="ECO:0000256" key="11">
    <source>
        <dbReference type="ARBA" id="ARBA00050680"/>
    </source>
</evidence>
<dbReference type="GO" id="GO:0099128">
    <property type="term" value="C:mitochondrial [2Fe-2S] assembly complex"/>
    <property type="evidence" value="ECO:0007669"/>
    <property type="project" value="UniProtKB-ARBA"/>
</dbReference>
<dbReference type="Gene3D" id="3.40.640.10">
    <property type="entry name" value="Type I PLP-dependent aspartate aminotransferase-like (Major domain)"/>
    <property type="match status" value="1"/>
</dbReference>
<evidence type="ECO:0000256" key="7">
    <source>
        <dbReference type="ARBA" id="ARBA00022898"/>
    </source>
</evidence>
<dbReference type="FunFam" id="3.40.640.10:FF:000003">
    <property type="entry name" value="Cysteine desulfurase IscS"/>
    <property type="match status" value="1"/>
</dbReference>
<keyword evidence="17" id="KW-1185">Reference proteome</keyword>
<dbReference type="EC" id="2.8.1.7" evidence="3"/>
<evidence type="ECO:0000256" key="9">
    <source>
        <dbReference type="ARBA" id="ARBA00023014"/>
    </source>
</evidence>
<evidence type="ECO:0000256" key="8">
    <source>
        <dbReference type="ARBA" id="ARBA00023004"/>
    </source>
</evidence>
<dbReference type="InterPro" id="IPR015422">
    <property type="entry name" value="PyrdxlP-dep_Trfase_small"/>
</dbReference>
<dbReference type="InterPro" id="IPR015424">
    <property type="entry name" value="PyrdxlP-dep_Trfase"/>
</dbReference>
<evidence type="ECO:0000313" key="16">
    <source>
        <dbReference type="Ensembl" id="ENSPSTP00000001644.1"/>
    </source>
</evidence>
<dbReference type="Pfam" id="PF00266">
    <property type="entry name" value="Aminotran_5"/>
    <property type="match status" value="1"/>
</dbReference>
<dbReference type="AlphaFoldDB" id="A0A8C9EKI3"/>
<dbReference type="GO" id="GO:0051536">
    <property type="term" value="F:iron-sulfur cluster binding"/>
    <property type="evidence" value="ECO:0007669"/>
    <property type="project" value="UniProtKB-KW"/>
</dbReference>
<dbReference type="GO" id="GO:0006777">
    <property type="term" value="P:Mo-molybdopterin cofactor biosynthetic process"/>
    <property type="evidence" value="ECO:0007669"/>
    <property type="project" value="UniProtKB-KW"/>
</dbReference>
<dbReference type="PANTHER" id="PTHR11601:SF34">
    <property type="entry name" value="CYSTEINE DESULFURASE"/>
    <property type="match status" value="1"/>
</dbReference>
<dbReference type="GO" id="GO:0044572">
    <property type="term" value="P:[4Fe-4S] cluster assembly"/>
    <property type="evidence" value="ECO:0007669"/>
    <property type="project" value="UniProtKB-ARBA"/>
</dbReference>
<feature type="region of interest" description="Disordered" evidence="14">
    <location>
        <begin position="148"/>
        <end position="225"/>
    </location>
</feature>
<dbReference type="InterPro" id="IPR020578">
    <property type="entry name" value="Aminotrans_V_PyrdxlP_BS"/>
</dbReference>
<dbReference type="FunFam" id="3.90.1150.10:FF:000002">
    <property type="entry name" value="Cysteine desulfurase IscS"/>
    <property type="match status" value="1"/>
</dbReference>
<keyword evidence="7" id="KW-0663">Pyridoxal phosphate</keyword>
<dbReference type="Ensembl" id="ENSPSTT00000001739.1">
    <property type="protein sequence ID" value="ENSPSTP00000001644.1"/>
    <property type="gene ID" value="ENSPSTG00000001287.1"/>
</dbReference>
<comment type="catalytic activity">
    <reaction evidence="11">
        <text>L-cysteinyl-[cysteine desulfurase] + L-cysteine = S-sulfanyl-L-cysteinyl-[cysteine desulfurase] + L-alanine</text>
        <dbReference type="Rhea" id="RHEA:17457"/>
        <dbReference type="Rhea" id="RHEA-COMP:12157"/>
        <dbReference type="Rhea" id="RHEA-COMP:12158"/>
        <dbReference type="ChEBI" id="CHEBI:29950"/>
        <dbReference type="ChEBI" id="CHEBI:35235"/>
        <dbReference type="ChEBI" id="CHEBI:57972"/>
        <dbReference type="ChEBI" id="CHEBI:61963"/>
    </reaction>
</comment>
<feature type="compositionally biased region" description="Low complexity" evidence="14">
    <location>
        <begin position="1"/>
        <end position="27"/>
    </location>
</feature>
<dbReference type="InterPro" id="IPR015421">
    <property type="entry name" value="PyrdxlP-dep_Trfase_major"/>
</dbReference>
<name>A0A8C9EKI3_PAVCR</name>
<reference evidence="16" key="1">
    <citation type="submission" date="2025-08" db="UniProtKB">
        <authorList>
            <consortium name="Ensembl"/>
        </authorList>
    </citation>
    <scope>IDENTIFICATION</scope>
</reference>
<dbReference type="GO" id="GO:0046872">
    <property type="term" value="F:metal ion binding"/>
    <property type="evidence" value="ECO:0007669"/>
    <property type="project" value="UniProtKB-KW"/>
</dbReference>
<dbReference type="InterPro" id="IPR000192">
    <property type="entry name" value="Aminotrans_V_dom"/>
</dbReference>
<dbReference type="InterPro" id="IPR010240">
    <property type="entry name" value="Cys_deSase_IscS"/>
</dbReference>